<comment type="caution">
    <text evidence="6">The sequence shown here is derived from an EMBL/GenBank/DDBJ whole genome shotgun (WGS) entry which is preliminary data.</text>
</comment>
<dbReference type="InterPro" id="IPR000843">
    <property type="entry name" value="HTH_LacI"/>
</dbReference>
<keyword evidence="1" id="KW-0805">Transcription regulation</keyword>
<dbReference type="GO" id="GO:0000976">
    <property type="term" value="F:transcription cis-regulatory region binding"/>
    <property type="evidence" value="ECO:0007669"/>
    <property type="project" value="TreeGrafter"/>
</dbReference>
<dbReference type="RefSeq" id="WP_337925782.1">
    <property type="nucleotide sequence ID" value="NZ_JACHMY010000001.1"/>
</dbReference>
<dbReference type="PROSITE" id="PS00356">
    <property type="entry name" value="HTH_LACI_1"/>
    <property type="match status" value="1"/>
</dbReference>
<keyword evidence="2 6" id="KW-0238">DNA-binding</keyword>
<evidence type="ECO:0000313" key="7">
    <source>
        <dbReference type="Proteomes" id="UP000549971"/>
    </source>
</evidence>
<protein>
    <submittedName>
        <fullName evidence="6">DNA-binding LacI/PurR family transcriptional regulator</fullName>
    </submittedName>
</protein>
<dbReference type="AlphaFoldDB" id="A0A7W9J7D6"/>
<keyword evidence="3" id="KW-0804">Transcription</keyword>
<organism evidence="6 7">
    <name type="scientific">Kribbella italica</name>
    <dbReference type="NCBI Taxonomy" id="1540520"/>
    <lineage>
        <taxon>Bacteria</taxon>
        <taxon>Bacillati</taxon>
        <taxon>Actinomycetota</taxon>
        <taxon>Actinomycetes</taxon>
        <taxon>Propionibacteriales</taxon>
        <taxon>Kribbellaceae</taxon>
        <taxon>Kribbella</taxon>
    </lineage>
</organism>
<dbReference type="PROSITE" id="PS50932">
    <property type="entry name" value="HTH_LACI_2"/>
    <property type="match status" value="1"/>
</dbReference>
<dbReference type="PANTHER" id="PTHR30146:SF109">
    <property type="entry name" value="HTH-TYPE TRANSCRIPTIONAL REGULATOR GALS"/>
    <property type="match status" value="1"/>
</dbReference>
<feature type="domain" description="HTH cro/C1-type" evidence="5">
    <location>
        <begin position="19"/>
        <end position="63"/>
    </location>
</feature>
<gene>
    <name evidence="6" type="ORF">HDA39_003607</name>
</gene>
<dbReference type="EMBL" id="JACHMY010000001">
    <property type="protein sequence ID" value="MBB5836873.1"/>
    <property type="molecule type" value="Genomic_DNA"/>
</dbReference>
<dbReference type="PROSITE" id="PS50943">
    <property type="entry name" value="HTH_CROC1"/>
    <property type="match status" value="1"/>
</dbReference>
<dbReference type="GO" id="GO:0003700">
    <property type="term" value="F:DNA-binding transcription factor activity"/>
    <property type="evidence" value="ECO:0007669"/>
    <property type="project" value="TreeGrafter"/>
</dbReference>
<dbReference type="CDD" id="cd06267">
    <property type="entry name" value="PBP1_LacI_sugar_binding-like"/>
    <property type="match status" value="1"/>
</dbReference>
<dbReference type="InterPro" id="IPR046335">
    <property type="entry name" value="LacI/GalR-like_sensor"/>
</dbReference>
<dbReference type="InterPro" id="IPR028082">
    <property type="entry name" value="Peripla_BP_I"/>
</dbReference>
<dbReference type="SMART" id="SM00354">
    <property type="entry name" value="HTH_LACI"/>
    <property type="match status" value="1"/>
</dbReference>
<dbReference type="Pfam" id="PF00356">
    <property type="entry name" value="LacI"/>
    <property type="match status" value="1"/>
</dbReference>
<proteinExistence type="predicted"/>
<evidence type="ECO:0000259" key="4">
    <source>
        <dbReference type="PROSITE" id="PS50932"/>
    </source>
</evidence>
<dbReference type="SUPFAM" id="SSF47413">
    <property type="entry name" value="lambda repressor-like DNA-binding domains"/>
    <property type="match status" value="1"/>
</dbReference>
<dbReference type="CDD" id="cd01392">
    <property type="entry name" value="HTH_LacI"/>
    <property type="match status" value="1"/>
</dbReference>
<dbReference type="Proteomes" id="UP000549971">
    <property type="component" value="Unassembled WGS sequence"/>
</dbReference>
<evidence type="ECO:0000256" key="1">
    <source>
        <dbReference type="ARBA" id="ARBA00023015"/>
    </source>
</evidence>
<reference evidence="6 7" key="1">
    <citation type="submission" date="2020-08" db="EMBL/GenBank/DDBJ databases">
        <title>Sequencing the genomes of 1000 actinobacteria strains.</title>
        <authorList>
            <person name="Klenk H.-P."/>
        </authorList>
    </citation>
    <scope>NUCLEOTIDE SEQUENCE [LARGE SCALE GENOMIC DNA]</scope>
    <source>
        <strain evidence="6 7">DSM 28967</strain>
    </source>
</reference>
<keyword evidence="7" id="KW-1185">Reference proteome</keyword>
<dbReference type="Gene3D" id="1.10.260.40">
    <property type="entry name" value="lambda repressor-like DNA-binding domains"/>
    <property type="match status" value="1"/>
</dbReference>
<dbReference type="PANTHER" id="PTHR30146">
    <property type="entry name" value="LACI-RELATED TRANSCRIPTIONAL REPRESSOR"/>
    <property type="match status" value="1"/>
</dbReference>
<evidence type="ECO:0000313" key="6">
    <source>
        <dbReference type="EMBL" id="MBB5836873.1"/>
    </source>
</evidence>
<dbReference type="PRINTS" id="PR00036">
    <property type="entry name" value="HTHLACI"/>
</dbReference>
<evidence type="ECO:0000259" key="5">
    <source>
        <dbReference type="PROSITE" id="PS50943"/>
    </source>
</evidence>
<dbReference type="Gene3D" id="3.40.50.2300">
    <property type="match status" value="2"/>
</dbReference>
<dbReference type="InterPro" id="IPR001387">
    <property type="entry name" value="Cro/C1-type_HTH"/>
</dbReference>
<dbReference type="InterPro" id="IPR010982">
    <property type="entry name" value="Lambda_DNA-bd_dom_sf"/>
</dbReference>
<accession>A0A7W9J7D6</accession>
<evidence type="ECO:0000256" key="3">
    <source>
        <dbReference type="ARBA" id="ARBA00023163"/>
    </source>
</evidence>
<evidence type="ECO:0000256" key="2">
    <source>
        <dbReference type="ARBA" id="ARBA00023125"/>
    </source>
</evidence>
<sequence length="345" mass="37566">MVHPKSRGAARRAMRRGPTIDDVAELAGVSRGTVSRVLNGGHYVSAASLEAVQQAMEQTGYTVNQSARSLVTKQSNAIGFVLSEPQERLFEDPNFSVLLRSCTQALAEQDINLVLMLETSDEERNRILRYVRGEHVDGVLLISTHSGDPLITELARAGVPAVVCGRPLVPGDVLPYVAADDREGARQMTRYLVEQGHQRVGMISAPQIAGGQERLQGYQDVLGRKALKRLVVSVDDYSHEAGVRAMHELLAKSPDLDAVFAASDLLASGALVELRRAGRRVPDDVAVGGFDDSRIARESDPPLTTIRQPLELVARDMVDVLLRQIRGEEAATRILPTELVIRESA</sequence>
<name>A0A7W9J7D6_9ACTN</name>
<dbReference type="Pfam" id="PF13377">
    <property type="entry name" value="Peripla_BP_3"/>
    <property type="match status" value="1"/>
</dbReference>
<feature type="domain" description="HTH lacI-type" evidence="4">
    <location>
        <begin position="18"/>
        <end position="72"/>
    </location>
</feature>
<dbReference type="SUPFAM" id="SSF53822">
    <property type="entry name" value="Periplasmic binding protein-like I"/>
    <property type="match status" value="1"/>
</dbReference>